<dbReference type="PROSITE" id="PS00943">
    <property type="entry name" value="UBIA"/>
    <property type="match status" value="1"/>
</dbReference>
<evidence type="ECO:0000256" key="4">
    <source>
        <dbReference type="ARBA" id="ARBA00022679"/>
    </source>
</evidence>
<keyword evidence="16" id="KW-1185">Reference proteome</keyword>
<feature type="transmembrane region" description="Helical" evidence="14">
    <location>
        <begin position="262"/>
        <end position="279"/>
    </location>
</feature>
<keyword evidence="5 14" id="KW-0812">Transmembrane</keyword>
<accession>A0A9P4IKV7</accession>
<dbReference type="AlphaFoldDB" id="A0A9P4IKV7"/>
<comment type="caution">
    <text evidence="15">The sequence shown here is derived from an EMBL/GenBank/DDBJ whole genome shotgun (WGS) entry which is preliminary data.</text>
</comment>
<keyword evidence="10 12" id="KW-0472">Membrane</keyword>
<dbReference type="GO" id="GO:0008495">
    <property type="term" value="F:protoheme IX farnesyltransferase activity"/>
    <property type="evidence" value="ECO:0007669"/>
    <property type="project" value="InterPro"/>
</dbReference>
<feature type="transmembrane region" description="Helical" evidence="14">
    <location>
        <begin position="234"/>
        <end position="256"/>
    </location>
</feature>
<dbReference type="PANTHER" id="PTHR43448">
    <property type="entry name" value="PROTOHEME IX FARNESYLTRANSFERASE, MITOCHONDRIAL"/>
    <property type="match status" value="1"/>
</dbReference>
<dbReference type="FunFam" id="1.10.357.140:FF:000004">
    <property type="entry name" value="Protoheme IX farnesyltransferase, mitochondrial"/>
    <property type="match status" value="1"/>
</dbReference>
<dbReference type="Pfam" id="PF01040">
    <property type="entry name" value="UbiA"/>
    <property type="match status" value="1"/>
</dbReference>
<evidence type="ECO:0000256" key="7">
    <source>
        <dbReference type="ARBA" id="ARBA00022989"/>
    </source>
</evidence>
<name>A0A9P4IKV7_9PEZI</name>
<evidence type="ECO:0000256" key="2">
    <source>
        <dbReference type="ARBA" id="ARBA00004225"/>
    </source>
</evidence>
<dbReference type="CDD" id="cd13957">
    <property type="entry name" value="PT_UbiA_Cox10"/>
    <property type="match status" value="1"/>
</dbReference>
<comment type="similarity">
    <text evidence="12">Belongs to the ubiA prenyltransferase family.</text>
</comment>
<protein>
    <recommendedName>
        <fullName evidence="3 12">Protoheme IX farnesyltransferase, mitochondrial</fullName>
        <ecNumber evidence="12">2.5.1.-</ecNumber>
    </recommendedName>
    <alternativeName>
        <fullName evidence="11 12">Heme O synthase</fullName>
    </alternativeName>
</protein>
<dbReference type="InterPro" id="IPR000537">
    <property type="entry name" value="UbiA_prenyltransferase"/>
</dbReference>
<gene>
    <name evidence="15" type="ORF">NA57DRAFT_63725</name>
</gene>
<evidence type="ECO:0000313" key="16">
    <source>
        <dbReference type="Proteomes" id="UP000799772"/>
    </source>
</evidence>
<evidence type="ECO:0000256" key="11">
    <source>
        <dbReference type="ARBA" id="ARBA00030253"/>
    </source>
</evidence>
<organism evidence="15 16">
    <name type="scientific">Rhizodiscina lignyota</name>
    <dbReference type="NCBI Taxonomy" id="1504668"/>
    <lineage>
        <taxon>Eukaryota</taxon>
        <taxon>Fungi</taxon>
        <taxon>Dikarya</taxon>
        <taxon>Ascomycota</taxon>
        <taxon>Pezizomycotina</taxon>
        <taxon>Dothideomycetes</taxon>
        <taxon>Pleosporomycetidae</taxon>
        <taxon>Aulographales</taxon>
        <taxon>Rhizodiscinaceae</taxon>
        <taxon>Rhizodiscina</taxon>
    </lineage>
</organism>
<dbReference type="EMBL" id="ML978122">
    <property type="protein sequence ID" value="KAF2103019.1"/>
    <property type="molecule type" value="Genomic_DNA"/>
</dbReference>
<feature type="transmembrane region" description="Helical" evidence="14">
    <location>
        <begin position="286"/>
        <end position="308"/>
    </location>
</feature>
<evidence type="ECO:0000256" key="12">
    <source>
        <dbReference type="PIRNR" id="PIRNR001773"/>
    </source>
</evidence>
<dbReference type="OrthoDB" id="5211at2759"/>
<keyword evidence="4 12" id="KW-0808">Transferase</keyword>
<evidence type="ECO:0000256" key="3">
    <source>
        <dbReference type="ARBA" id="ARBA00016335"/>
    </source>
</evidence>
<dbReference type="InterPro" id="IPR030470">
    <property type="entry name" value="UbiA_prenylTrfase_CS"/>
</dbReference>
<comment type="function">
    <text evidence="1 12">Converts protoheme IX and farnesyl diphosphate to heme O.</text>
</comment>
<evidence type="ECO:0000256" key="8">
    <source>
        <dbReference type="ARBA" id="ARBA00023128"/>
    </source>
</evidence>
<evidence type="ECO:0000256" key="6">
    <source>
        <dbReference type="ARBA" id="ARBA00022946"/>
    </source>
</evidence>
<evidence type="ECO:0000256" key="5">
    <source>
        <dbReference type="ARBA" id="ARBA00022692"/>
    </source>
</evidence>
<evidence type="ECO:0000256" key="10">
    <source>
        <dbReference type="ARBA" id="ARBA00023136"/>
    </source>
</evidence>
<evidence type="ECO:0000256" key="1">
    <source>
        <dbReference type="ARBA" id="ARBA00004013"/>
    </source>
</evidence>
<dbReference type="NCBIfam" id="TIGR01473">
    <property type="entry name" value="cyoE_ctaB"/>
    <property type="match status" value="1"/>
</dbReference>
<dbReference type="PANTHER" id="PTHR43448:SF2">
    <property type="entry name" value="PROTOHEME IX FARNESYLTRANSFERASE, MITOCHONDRIAL"/>
    <property type="match status" value="1"/>
</dbReference>
<keyword evidence="7 14" id="KW-1133">Transmembrane helix</keyword>
<reference evidence="15" key="1">
    <citation type="journal article" date="2020" name="Stud. Mycol.">
        <title>101 Dothideomycetes genomes: a test case for predicting lifestyles and emergence of pathogens.</title>
        <authorList>
            <person name="Haridas S."/>
            <person name="Albert R."/>
            <person name="Binder M."/>
            <person name="Bloem J."/>
            <person name="Labutti K."/>
            <person name="Salamov A."/>
            <person name="Andreopoulos B."/>
            <person name="Baker S."/>
            <person name="Barry K."/>
            <person name="Bills G."/>
            <person name="Bluhm B."/>
            <person name="Cannon C."/>
            <person name="Castanera R."/>
            <person name="Culley D."/>
            <person name="Daum C."/>
            <person name="Ezra D."/>
            <person name="Gonzalez J."/>
            <person name="Henrissat B."/>
            <person name="Kuo A."/>
            <person name="Liang C."/>
            <person name="Lipzen A."/>
            <person name="Lutzoni F."/>
            <person name="Magnuson J."/>
            <person name="Mondo S."/>
            <person name="Nolan M."/>
            <person name="Ohm R."/>
            <person name="Pangilinan J."/>
            <person name="Park H.-J."/>
            <person name="Ramirez L."/>
            <person name="Alfaro M."/>
            <person name="Sun H."/>
            <person name="Tritt A."/>
            <person name="Yoshinaga Y."/>
            <person name="Zwiers L.-H."/>
            <person name="Turgeon B."/>
            <person name="Goodwin S."/>
            <person name="Spatafora J."/>
            <person name="Crous P."/>
            <person name="Grigoriev I."/>
        </authorList>
    </citation>
    <scope>NUCLEOTIDE SEQUENCE</scope>
    <source>
        <strain evidence="15">CBS 133067</strain>
    </source>
</reference>
<comment type="subcellular location">
    <subcellularLocation>
        <location evidence="2">Mitochondrion membrane</location>
        <topology evidence="2">Multi-pass membrane protein</topology>
    </subcellularLocation>
</comment>
<evidence type="ECO:0000256" key="14">
    <source>
        <dbReference type="SAM" id="Phobius"/>
    </source>
</evidence>
<feature type="transmembrane region" description="Helical" evidence="14">
    <location>
        <begin position="380"/>
        <end position="400"/>
    </location>
</feature>
<feature type="transmembrane region" description="Helical" evidence="14">
    <location>
        <begin position="186"/>
        <end position="213"/>
    </location>
</feature>
<dbReference type="GO" id="GO:0031966">
    <property type="term" value="C:mitochondrial membrane"/>
    <property type="evidence" value="ECO:0007669"/>
    <property type="project" value="UniProtKB-SubCell"/>
</dbReference>
<dbReference type="Proteomes" id="UP000799772">
    <property type="component" value="Unassembled WGS sequence"/>
</dbReference>
<feature type="region of interest" description="Disordered" evidence="13">
    <location>
        <begin position="30"/>
        <end position="50"/>
    </location>
</feature>
<evidence type="ECO:0000256" key="13">
    <source>
        <dbReference type="SAM" id="MobiDB-lite"/>
    </source>
</evidence>
<dbReference type="InterPro" id="IPR016315">
    <property type="entry name" value="Protohaem_IX_farnesylTrfase_mt"/>
</dbReference>
<dbReference type="Gene3D" id="1.10.357.140">
    <property type="entry name" value="UbiA prenyltransferase"/>
    <property type="match status" value="1"/>
</dbReference>
<dbReference type="GO" id="GO:0006784">
    <property type="term" value="P:heme A biosynthetic process"/>
    <property type="evidence" value="ECO:0007669"/>
    <property type="project" value="TreeGrafter"/>
</dbReference>
<feature type="compositionally biased region" description="Basic and acidic residues" evidence="13">
    <location>
        <begin position="106"/>
        <end position="116"/>
    </location>
</feature>
<feature type="compositionally biased region" description="Polar residues" evidence="13">
    <location>
        <begin position="30"/>
        <end position="49"/>
    </location>
</feature>
<keyword evidence="8 12" id="KW-0496">Mitochondrion</keyword>
<feature type="transmembrane region" description="Helical" evidence="14">
    <location>
        <begin position="438"/>
        <end position="457"/>
    </location>
</feature>
<evidence type="ECO:0000313" key="15">
    <source>
        <dbReference type="EMBL" id="KAF2103019.1"/>
    </source>
</evidence>
<keyword evidence="6" id="KW-0809">Transit peptide</keyword>
<feature type="compositionally biased region" description="Low complexity" evidence="13">
    <location>
        <begin position="125"/>
        <end position="135"/>
    </location>
</feature>
<dbReference type="PIRSF" id="PIRSF001773">
    <property type="entry name" value="COX10"/>
    <property type="match status" value="1"/>
</dbReference>
<proteinExistence type="inferred from homology"/>
<keyword evidence="9 12" id="KW-0350">Heme biosynthesis</keyword>
<dbReference type="EC" id="2.5.1.-" evidence="12"/>
<feature type="region of interest" description="Disordered" evidence="13">
    <location>
        <begin position="72"/>
        <end position="135"/>
    </location>
</feature>
<dbReference type="InterPro" id="IPR006369">
    <property type="entry name" value="Protohaem_IX_farnesylTrfase"/>
</dbReference>
<feature type="transmembrane region" description="Helical" evidence="14">
    <location>
        <begin position="320"/>
        <end position="339"/>
    </location>
</feature>
<dbReference type="InterPro" id="IPR044878">
    <property type="entry name" value="UbiA_sf"/>
</dbReference>
<evidence type="ECO:0000256" key="9">
    <source>
        <dbReference type="ARBA" id="ARBA00023133"/>
    </source>
</evidence>
<sequence length="490" mass="53302">MLIQPRLAAPLASSGYDTVYLKCLRKLARPSSSGRRPFSTNLTRRNATLSARPPSVFTKEYFWPNSLLQTSRQGATQATSEAAGHNGSRSASEIETLPHRRRRRKQQDPNDPKDPSNSEVIPPDASSRLTTASTAAPPSSLRRRFALFLSLSKPRLTFLIVLTTAAPYCIYPTPDLLSPATTAAPSLSALTLLFLTTGTALSSASANTFNMLFEPKYDAQMSRTRNRPLVRKLISKRAAAIFGILTGIAGVGALYYGVNPTTSFLGAANIVLYAGTYTPMKRISVVNTWVGALVGAIPPLMGWTAAAGQYASAGDGWRELLFTQQAAGGWWLAALLFAWQFPHFNALSHTIRHEYAAAGYKMLCSVNPARNARVALRYSFLMFPICFGLAASGVVGGGTATAPTTLLWTAGSSAINGWMSWQAVRFWWHGGRKGTARGLFWASVWHLPILLVLAMGLKRGIWQRVARSLGFGLEDEEDLEDAETLERPSD</sequence>